<feature type="chain" id="PRO_5045748181" description="DUF4384 domain-containing protein" evidence="1">
    <location>
        <begin position="19"/>
        <end position="514"/>
    </location>
</feature>
<sequence>MRLKAAILALGLAFGLTACVTTEESVKKEANTAAAAMRTGPEQAPLRNITGFTSALRCMDNMFLMYGVRDLVVISEDLSDNTKKVSAGTRDMLISAVSEMTKRSKAIRLIAYGSDSSNLIGFMKEAEKKNLFQLTPKYGIRGSISQLDENVAKKTEGGGISIGNFGIGSASTAATTILGLDLTMMSTEDLSIVSGVTSSNSVAIVRSGSGVEGEAGYKKFGINYQANLSRSEGTAQALRNLVEMSVVELFGKLTKTPYWVCLGANSQSETVKNEISDWYSGLYSDGEIVSYWQQQMRIRGVYSGEVNGENDENLTRAITAYREALGLEKNAVVDLKFFTAYLDANHYDVAPKARAKLAARTQGAPAAPSTDNSPIALLVDSVKGGNQFRRGEKLAVKVVPNRDAYVYCFMQDETGKIARFFPNRFSKDALVSARKGLVLPNGNQFSINANNKGLQEHIMCFGSNKDLYAEVIPTLGGGDIDVPVQVKTLAQLKSVFEKAGGPALGVGSFTLNVR</sequence>
<dbReference type="EMBL" id="BPMK01000007">
    <property type="protein sequence ID" value="GIZ51749.1"/>
    <property type="molecule type" value="Genomic_DNA"/>
</dbReference>
<comment type="caution">
    <text evidence="3">The sequence shown here is derived from an EMBL/GenBank/DDBJ whole genome shotgun (WGS) entry which is preliminary data.</text>
</comment>
<reference evidence="3 4" key="1">
    <citation type="journal article" date="2022" name="Int. J. Syst. Evol. Microbiol.">
        <title>Noviherbaspirillum aridicola sp. nov., isolated from an arid soil in Pakistan.</title>
        <authorList>
            <person name="Khan I.U."/>
            <person name="Saqib M."/>
            <person name="Amin A."/>
            <person name="Hussain F."/>
            <person name="Li L."/>
            <person name="Liu Y.H."/>
            <person name="Fang B.Z."/>
            <person name="Ahmed I."/>
            <person name="Li W.J."/>
        </authorList>
    </citation>
    <scope>NUCLEOTIDE SEQUENCE [LARGE SCALE GENOMIC DNA]</scope>
    <source>
        <strain evidence="3 4">NCCP-691</strain>
    </source>
</reference>
<evidence type="ECO:0000313" key="3">
    <source>
        <dbReference type="EMBL" id="GIZ51749.1"/>
    </source>
</evidence>
<keyword evidence="1" id="KW-0732">Signal</keyword>
<feature type="signal peptide" evidence="1">
    <location>
        <begin position="1"/>
        <end position="18"/>
    </location>
</feature>
<gene>
    <name evidence="3" type="ORF">NCCP691_17630</name>
</gene>
<dbReference type="Proteomes" id="UP000887222">
    <property type="component" value="Unassembled WGS sequence"/>
</dbReference>
<dbReference type="PROSITE" id="PS51257">
    <property type="entry name" value="PROKAR_LIPOPROTEIN"/>
    <property type="match status" value="1"/>
</dbReference>
<feature type="domain" description="DUF4384" evidence="2">
    <location>
        <begin position="388"/>
        <end position="464"/>
    </location>
</feature>
<dbReference type="InterPro" id="IPR005534">
    <property type="entry name" value="Curli_assmbl/transp-comp_CsgG"/>
</dbReference>
<dbReference type="Pfam" id="PF03783">
    <property type="entry name" value="CsgG"/>
    <property type="match status" value="1"/>
</dbReference>
<evidence type="ECO:0000256" key="1">
    <source>
        <dbReference type="SAM" id="SignalP"/>
    </source>
</evidence>
<evidence type="ECO:0000313" key="4">
    <source>
        <dbReference type="Proteomes" id="UP000887222"/>
    </source>
</evidence>
<name>A0ABQ4Q3M5_9BURK</name>
<organism evidence="3 4">
    <name type="scientific">Noviherbaspirillum aridicola</name>
    <dbReference type="NCBI Taxonomy" id="2849687"/>
    <lineage>
        <taxon>Bacteria</taxon>
        <taxon>Pseudomonadati</taxon>
        <taxon>Pseudomonadota</taxon>
        <taxon>Betaproteobacteria</taxon>
        <taxon>Burkholderiales</taxon>
        <taxon>Oxalobacteraceae</taxon>
        <taxon>Noviherbaspirillum</taxon>
    </lineage>
</organism>
<dbReference type="Pfam" id="PF14326">
    <property type="entry name" value="DUF4384"/>
    <property type="match status" value="1"/>
</dbReference>
<evidence type="ECO:0000259" key="2">
    <source>
        <dbReference type="Pfam" id="PF14326"/>
    </source>
</evidence>
<accession>A0ABQ4Q3M5</accession>
<dbReference type="Gene3D" id="3.40.50.10610">
    <property type="entry name" value="ABC-type transport auxiliary lipoprotein component"/>
    <property type="match status" value="1"/>
</dbReference>
<proteinExistence type="predicted"/>
<keyword evidence="4" id="KW-1185">Reference proteome</keyword>
<dbReference type="RefSeq" id="WP_220807918.1">
    <property type="nucleotide sequence ID" value="NZ_BPMK01000007.1"/>
</dbReference>
<protein>
    <recommendedName>
        <fullName evidence="2">DUF4384 domain-containing protein</fullName>
    </recommendedName>
</protein>
<dbReference type="InterPro" id="IPR025493">
    <property type="entry name" value="DUF4384"/>
</dbReference>